<evidence type="ECO:0000256" key="6">
    <source>
        <dbReference type="ARBA" id="ARBA00023098"/>
    </source>
</evidence>
<keyword evidence="6" id="KW-0443">Lipid metabolism</keyword>
<evidence type="ECO:0000256" key="8">
    <source>
        <dbReference type="ARBA" id="ARBA00023264"/>
    </source>
</evidence>
<keyword evidence="8" id="KW-1208">Phospholipid metabolism</keyword>
<dbReference type="NCBIfam" id="TIGR01769">
    <property type="entry name" value="GGGP"/>
    <property type="match status" value="1"/>
</dbReference>
<dbReference type="EMBL" id="UINC01001018">
    <property type="protein sequence ID" value="SUZ67680.1"/>
    <property type="molecule type" value="Genomic_DNA"/>
</dbReference>
<dbReference type="GO" id="GO:0047294">
    <property type="term" value="F:phosphoglycerol geranylgeranyltransferase activity"/>
    <property type="evidence" value="ECO:0007669"/>
    <property type="project" value="UniProtKB-EC"/>
</dbReference>
<keyword evidence="5" id="KW-0460">Magnesium</keyword>
<protein>
    <recommendedName>
        <fullName evidence="1">phosphoglycerol geranylgeranyltransferase</fullName>
        <ecNumber evidence="1">2.5.1.41</ecNumber>
    </recommendedName>
</protein>
<keyword evidence="4" id="KW-0479">Metal-binding</keyword>
<evidence type="ECO:0000256" key="7">
    <source>
        <dbReference type="ARBA" id="ARBA00023209"/>
    </source>
</evidence>
<keyword evidence="2" id="KW-0444">Lipid biosynthesis</keyword>
<dbReference type="GO" id="GO:0005737">
    <property type="term" value="C:cytoplasm"/>
    <property type="evidence" value="ECO:0007669"/>
    <property type="project" value="InterPro"/>
</dbReference>
<evidence type="ECO:0000313" key="10">
    <source>
        <dbReference type="EMBL" id="SUZ67680.1"/>
    </source>
</evidence>
<evidence type="ECO:0000256" key="1">
    <source>
        <dbReference type="ARBA" id="ARBA00012676"/>
    </source>
</evidence>
<dbReference type="AlphaFoldDB" id="A0A381PL42"/>
<evidence type="ECO:0000256" key="2">
    <source>
        <dbReference type="ARBA" id="ARBA00022516"/>
    </source>
</evidence>
<keyword evidence="7" id="KW-0594">Phospholipid biosynthesis</keyword>
<dbReference type="HAMAP" id="MF_00112">
    <property type="entry name" value="GGGP_HepGP_synthase"/>
    <property type="match status" value="1"/>
</dbReference>
<dbReference type="InterPro" id="IPR038597">
    <property type="entry name" value="GGGP/HepGP_synthase_sf"/>
</dbReference>
<keyword evidence="3" id="KW-0808">Transferase</keyword>
<sequence>MSTVYSHLEKVRQEKGAGYLVLIDPDRKNDGKLEKLVMSVNHSGADGILIGGSLIMDSGFHERAEKIKSMAEVPVILFPGSVNQLGPHCDAVFFMSIISGRNPTYLIGEQVVGAPLVKDLGLEPIPTGYMIFDGGGYSTAEFMSGSRPLPMNRPEISVAHALAGQYLGMKLIYLEAGSGAESAVPDETISAVAKNIDIPLIVGGGIRKPEVAAQKVKAGASFIVTGTAIESGGGGELLKSFADAIHGA</sequence>
<dbReference type="EC" id="2.5.1.41" evidence="1"/>
<evidence type="ECO:0000256" key="5">
    <source>
        <dbReference type="ARBA" id="ARBA00022842"/>
    </source>
</evidence>
<dbReference type="GO" id="GO:0006650">
    <property type="term" value="P:glycerophospholipid metabolic process"/>
    <property type="evidence" value="ECO:0007669"/>
    <property type="project" value="InterPro"/>
</dbReference>
<dbReference type="NCBIfam" id="NF003198">
    <property type="entry name" value="PRK04169.1-2"/>
    <property type="match status" value="1"/>
</dbReference>
<dbReference type="NCBIfam" id="TIGR01768">
    <property type="entry name" value="GGGP-family"/>
    <property type="match status" value="1"/>
</dbReference>
<organism evidence="10">
    <name type="scientific">marine metagenome</name>
    <dbReference type="NCBI Taxonomy" id="408172"/>
    <lineage>
        <taxon>unclassified sequences</taxon>
        <taxon>metagenomes</taxon>
        <taxon>ecological metagenomes</taxon>
    </lineage>
</organism>
<evidence type="ECO:0000256" key="4">
    <source>
        <dbReference type="ARBA" id="ARBA00022723"/>
    </source>
</evidence>
<dbReference type="GO" id="GO:0000287">
    <property type="term" value="F:magnesium ion binding"/>
    <property type="evidence" value="ECO:0007669"/>
    <property type="project" value="InterPro"/>
</dbReference>
<dbReference type="CDD" id="cd02812">
    <property type="entry name" value="PcrB_like"/>
    <property type="match status" value="1"/>
</dbReference>
<dbReference type="InterPro" id="IPR010946">
    <property type="entry name" value="GGGP_synth"/>
</dbReference>
<dbReference type="SUPFAM" id="SSF51395">
    <property type="entry name" value="FMN-linked oxidoreductases"/>
    <property type="match status" value="1"/>
</dbReference>
<dbReference type="GO" id="GO:0008654">
    <property type="term" value="P:phospholipid biosynthetic process"/>
    <property type="evidence" value="ECO:0007669"/>
    <property type="project" value="UniProtKB-KW"/>
</dbReference>
<reference evidence="10" key="1">
    <citation type="submission" date="2018-05" db="EMBL/GenBank/DDBJ databases">
        <authorList>
            <person name="Lanie J.A."/>
            <person name="Ng W.-L."/>
            <person name="Kazmierczak K.M."/>
            <person name="Andrzejewski T.M."/>
            <person name="Davidsen T.M."/>
            <person name="Wayne K.J."/>
            <person name="Tettelin H."/>
            <person name="Glass J.I."/>
            <person name="Rusch D."/>
            <person name="Podicherti R."/>
            <person name="Tsui H.-C.T."/>
            <person name="Winkler M.E."/>
        </authorList>
    </citation>
    <scope>NUCLEOTIDE SEQUENCE</scope>
</reference>
<gene>
    <name evidence="10" type="ORF">METZ01_LOCUS20534</name>
</gene>
<dbReference type="PANTHER" id="PTHR21235">
    <property type="entry name" value="IMIDAZOLE GLYCEROL PHOSPHATE SYNTHASE SUBUNIT HISF/H IGP SYNTHASE SUBUNIT HISF/H"/>
    <property type="match status" value="1"/>
</dbReference>
<dbReference type="Pfam" id="PF01884">
    <property type="entry name" value="PcrB"/>
    <property type="match status" value="1"/>
</dbReference>
<evidence type="ECO:0000256" key="9">
    <source>
        <dbReference type="ARBA" id="ARBA00047288"/>
    </source>
</evidence>
<dbReference type="Gene3D" id="3.20.20.390">
    <property type="entry name" value="FMN-linked oxidoreductases"/>
    <property type="match status" value="1"/>
</dbReference>
<evidence type="ECO:0000256" key="3">
    <source>
        <dbReference type="ARBA" id="ARBA00022679"/>
    </source>
</evidence>
<dbReference type="InterPro" id="IPR008205">
    <property type="entry name" value="GGGP_HepGP_synthase"/>
</dbReference>
<dbReference type="GO" id="GO:0000107">
    <property type="term" value="F:imidazoleglycerol-phosphate synthase activity"/>
    <property type="evidence" value="ECO:0007669"/>
    <property type="project" value="TreeGrafter"/>
</dbReference>
<proteinExistence type="inferred from homology"/>
<dbReference type="PANTHER" id="PTHR21235:SF22">
    <property type="entry name" value="GERANYLGERANYLGLYCERYL PHOSPHATE SYNTHASE"/>
    <property type="match status" value="1"/>
</dbReference>
<accession>A0A381PL42</accession>
<comment type="catalytic activity">
    <reaction evidence="9">
        <text>sn-glycerol 1-phosphate + (2E,6E,10E)-geranylgeranyl diphosphate = sn-3-O-(geranylgeranyl)glycerol 1-phosphate + diphosphate</text>
        <dbReference type="Rhea" id="RHEA:23404"/>
        <dbReference type="ChEBI" id="CHEBI:33019"/>
        <dbReference type="ChEBI" id="CHEBI:57677"/>
        <dbReference type="ChEBI" id="CHEBI:57685"/>
        <dbReference type="ChEBI" id="CHEBI:58756"/>
        <dbReference type="EC" id="2.5.1.41"/>
    </reaction>
</comment>
<name>A0A381PL42_9ZZZZ</name>
<dbReference type="InterPro" id="IPR050064">
    <property type="entry name" value="IGPS_HisA/HisF"/>
</dbReference>